<accession>X1JKT4</accession>
<evidence type="ECO:0000313" key="1">
    <source>
        <dbReference type="EMBL" id="GAH70358.1"/>
    </source>
</evidence>
<comment type="caution">
    <text evidence="1">The sequence shown here is derived from an EMBL/GenBank/DDBJ whole genome shotgun (WGS) entry which is preliminary data.</text>
</comment>
<gene>
    <name evidence="1" type="ORF">S03H2_43438</name>
</gene>
<protein>
    <submittedName>
        <fullName evidence="1">Uncharacterized protein</fullName>
    </submittedName>
</protein>
<name>X1JKT4_9ZZZZ</name>
<sequence length="107" mass="12478">MRRTFDYQGAECRREFKYPWYGLIISAEVAGQREEIEVIEESLTGHGFSAKTDGFRPLPYTLVTTNWTLNGRPRQYVSLPSNPLARLRFRYLFDTEEDPMQVIAAKI</sequence>
<organism evidence="1">
    <name type="scientific">marine sediment metagenome</name>
    <dbReference type="NCBI Taxonomy" id="412755"/>
    <lineage>
        <taxon>unclassified sequences</taxon>
        <taxon>metagenomes</taxon>
        <taxon>ecological metagenomes</taxon>
    </lineage>
</organism>
<proteinExistence type="predicted"/>
<reference evidence="1" key="1">
    <citation type="journal article" date="2014" name="Front. Microbiol.">
        <title>High frequency of phylogenetically diverse reductive dehalogenase-homologous genes in deep subseafloor sedimentary metagenomes.</title>
        <authorList>
            <person name="Kawai M."/>
            <person name="Futagami T."/>
            <person name="Toyoda A."/>
            <person name="Takaki Y."/>
            <person name="Nishi S."/>
            <person name="Hori S."/>
            <person name="Arai W."/>
            <person name="Tsubouchi T."/>
            <person name="Morono Y."/>
            <person name="Uchiyama I."/>
            <person name="Ito T."/>
            <person name="Fujiyama A."/>
            <person name="Inagaki F."/>
            <person name="Takami H."/>
        </authorList>
    </citation>
    <scope>NUCLEOTIDE SEQUENCE</scope>
    <source>
        <strain evidence="1">Expedition CK06-06</strain>
    </source>
</reference>
<dbReference type="EMBL" id="BARU01027097">
    <property type="protein sequence ID" value="GAH70358.1"/>
    <property type="molecule type" value="Genomic_DNA"/>
</dbReference>
<dbReference type="AlphaFoldDB" id="X1JKT4"/>